<feature type="region of interest" description="Disordered" evidence="1">
    <location>
        <begin position="122"/>
        <end position="148"/>
    </location>
</feature>
<feature type="region of interest" description="Disordered" evidence="1">
    <location>
        <begin position="238"/>
        <end position="290"/>
    </location>
</feature>
<dbReference type="EMBL" id="KZ995514">
    <property type="protein sequence ID" value="RKO90518.1"/>
    <property type="molecule type" value="Genomic_DNA"/>
</dbReference>
<accession>A0A4P9WGK9</accession>
<evidence type="ECO:0000313" key="2">
    <source>
        <dbReference type="EMBL" id="RKO90518.1"/>
    </source>
</evidence>
<evidence type="ECO:0000313" key="3">
    <source>
        <dbReference type="Proteomes" id="UP000269721"/>
    </source>
</evidence>
<keyword evidence="3" id="KW-1185">Reference proteome</keyword>
<gene>
    <name evidence="2" type="ORF">BDK51DRAFT_29056</name>
</gene>
<organism evidence="2 3">
    <name type="scientific">Blyttiomyces helicus</name>
    <dbReference type="NCBI Taxonomy" id="388810"/>
    <lineage>
        <taxon>Eukaryota</taxon>
        <taxon>Fungi</taxon>
        <taxon>Fungi incertae sedis</taxon>
        <taxon>Chytridiomycota</taxon>
        <taxon>Chytridiomycota incertae sedis</taxon>
        <taxon>Chytridiomycetes</taxon>
        <taxon>Chytridiomycetes incertae sedis</taxon>
        <taxon>Blyttiomyces</taxon>
    </lineage>
</organism>
<evidence type="ECO:0000256" key="1">
    <source>
        <dbReference type="SAM" id="MobiDB-lite"/>
    </source>
</evidence>
<proteinExistence type="predicted"/>
<dbReference type="AlphaFoldDB" id="A0A4P9WGK9"/>
<name>A0A4P9WGK9_9FUNG</name>
<sequence length="316" mass="35054">MFRQDSKDCPRRRPCYCLALGPFLEKPPGQHLDKLLRAIPPNTIFHPAPHALPAHCGKNLAINITPAVEDPFVRAKEDFALVEKGAKSLSLQQYARWLSAPDIYLSGSSPLQLHQGWGFPCGSPSPKLTSPPPFPPKKSKKAPASRVSRTCLPIRRSTSLSSPSASPFRARRITVKGQKDAKVIELPDTNSRTMLLIEGDPISLASSPSMVPFREAYEGNHSKKSKARIPFLFLKFQKPPPKNKRKVSDQVETQGTPVRENGQQHENSRGVVPKSSDRTVTTDPADASEAEYPTKRQVYSIFKGRFTCLEYSCICL</sequence>
<protein>
    <submittedName>
        <fullName evidence="2">Uncharacterized protein</fullName>
    </submittedName>
</protein>
<dbReference type="Proteomes" id="UP000269721">
    <property type="component" value="Unassembled WGS sequence"/>
</dbReference>
<reference evidence="3" key="1">
    <citation type="journal article" date="2018" name="Nat. Microbiol.">
        <title>Leveraging single-cell genomics to expand the fungal tree of life.</title>
        <authorList>
            <person name="Ahrendt S.R."/>
            <person name="Quandt C.A."/>
            <person name="Ciobanu D."/>
            <person name="Clum A."/>
            <person name="Salamov A."/>
            <person name="Andreopoulos B."/>
            <person name="Cheng J.F."/>
            <person name="Woyke T."/>
            <person name="Pelin A."/>
            <person name="Henrissat B."/>
            <person name="Reynolds N.K."/>
            <person name="Benny G.L."/>
            <person name="Smith M.E."/>
            <person name="James T.Y."/>
            <person name="Grigoriev I.V."/>
        </authorList>
    </citation>
    <scope>NUCLEOTIDE SEQUENCE [LARGE SCALE GENOMIC DNA]</scope>
</reference>